<organism evidence="2 3">
    <name type="scientific">Acanthamoeba castellanii (strain ATCC 30010 / Neff)</name>
    <dbReference type="NCBI Taxonomy" id="1257118"/>
    <lineage>
        <taxon>Eukaryota</taxon>
        <taxon>Amoebozoa</taxon>
        <taxon>Discosea</taxon>
        <taxon>Longamoebia</taxon>
        <taxon>Centramoebida</taxon>
        <taxon>Acanthamoebidae</taxon>
        <taxon>Acanthamoeba</taxon>
    </lineage>
</organism>
<comment type="similarity">
    <text evidence="1">Belongs to the CDC123 family.</text>
</comment>
<dbReference type="Pfam" id="PF07065">
    <property type="entry name" value="D123"/>
    <property type="match status" value="1"/>
</dbReference>
<dbReference type="Proteomes" id="UP000011083">
    <property type="component" value="Unassembled WGS sequence"/>
</dbReference>
<dbReference type="GeneID" id="14913462"/>
<dbReference type="AlphaFoldDB" id="L8GIF3"/>
<protein>
    <submittedName>
        <fullName evidence="2">Cell division cycle protein, putative</fullName>
    </submittedName>
</protein>
<dbReference type="GO" id="GO:0051301">
    <property type="term" value="P:cell division"/>
    <property type="evidence" value="ECO:0007669"/>
    <property type="project" value="UniProtKB-KW"/>
</dbReference>
<dbReference type="OrthoDB" id="360540at2759"/>
<dbReference type="InterPro" id="IPR009772">
    <property type="entry name" value="CDC123"/>
</dbReference>
<keyword evidence="3" id="KW-1185">Reference proteome</keyword>
<dbReference type="RefSeq" id="XP_004334780.1">
    <property type="nucleotide sequence ID" value="XM_004334732.1"/>
</dbReference>
<dbReference type="PANTHER" id="PTHR15323:SF6">
    <property type="entry name" value="CELL DIVISION CYCLE PROTEIN 123 HOMOLOG"/>
    <property type="match status" value="1"/>
</dbReference>
<evidence type="ECO:0000256" key="1">
    <source>
        <dbReference type="ARBA" id="ARBA00011047"/>
    </source>
</evidence>
<dbReference type="KEGG" id="acan:ACA1_093020"/>
<dbReference type="VEuPathDB" id="AmoebaDB:ACA1_093020"/>
<sequence>MEGEEQQKFDKLDWAVEGWYEAIKEFTFETRFVELPPAAVQALLRAHDARSAQRTLEPAHATVEEAIEALGGAAFVRISTLSPKDAVKWQSEKLKGLLEAELEGAAAGDEDAEIIAINMACCLACRVTNGAEAMDLLIRSDRVDRHLATRREEEGDELSVNIVIRKWLDFRPELEFRSEFSIGFVYDRQLTAVTHYYKFCFVREAVEKKEAIAQQIRSFYEEKLRDTIPASTYAIDFALLPDGQLIVVELNPFAPNTSPGLFDWTKDEDVLKGVKPFEFRLLENRVENARELLAAPLRFLLDLVRPREAADEKKGSEEEPAARSRDKNEVRRFAKERSYAFSELFLAEEFNGREGIALGLSLDTAPTLELRANNVVVHRQALSGATVASALGLDVITGLGPGGATVGASEIPTSAMPTLADVDSKNMLARLWLAAKARLHRRDEARPWQGIGGDHRPDVGIGPADDCDEHGYFYKLFMHEARLDPRMWSLIFYASEWK</sequence>
<dbReference type="PANTHER" id="PTHR15323">
    <property type="entry name" value="D123 PROTEIN"/>
    <property type="match status" value="1"/>
</dbReference>
<name>L8GIF3_ACACF</name>
<keyword evidence="2" id="KW-0132">Cell division</keyword>
<dbReference type="EMBL" id="KB008103">
    <property type="protein sequence ID" value="ELR12767.1"/>
    <property type="molecule type" value="Genomic_DNA"/>
</dbReference>
<dbReference type="GO" id="GO:0005737">
    <property type="term" value="C:cytoplasm"/>
    <property type="evidence" value="ECO:0007669"/>
    <property type="project" value="TreeGrafter"/>
</dbReference>
<keyword evidence="2" id="KW-0131">Cell cycle</keyword>
<evidence type="ECO:0000313" key="3">
    <source>
        <dbReference type="Proteomes" id="UP000011083"/>
    </source>
</evidence>
<proteinExistence type="inferred from homology"/>
<gene>
    <name evidence="2" type="ORF">ACA1_093020</name>
</gene>
<evidence type="ECO:0000313" key="2">
    <source>
        <dbReference type="EMBL" id="ELR12767.1"/>
    </source>
</evidence>
<reference evidence="2 3" key="1">
    <citation type="journal article" date="2013" name="Genome Biol.">
        <title>Genome of Acanthamoeba castellanii highlights extensive lateral gene transfer and early evolution of tyrosine kinase signaling.</title>
        <authorList>
            <person name="Clarke M."/>
            <person name="Lohan A.J."/>
            <person name="Liu B."/>
            <person name="Lagkouvardos I."/>
            <person name="Roy S."/>
            <person name="Zafar N."/>
            <person name="Bertelli C."/>
            <person name="Schilde C."/>
            <person name="Kianianmomeni A."/>
            <person name="Burglin T.R."/>
            <person name="Frech C."/>
            <person name="Turcotte B."/>
            <person name="Kopec K.O."/>
            <person name="Synnott J.M."/>
            <person name="Choo C."/>
            <person name="Paponov I."/>
            <person name="Finkler A."/>
            <person name="Soon Heng Tan C."/>
            <person name="Hutchins A.P."/>
            <person name="Weinmeier T."/>
            <person name="Rattei T."/>
            <person name="Chu J.S."/>
            <person name="Gimenez G."/>
            <person name="Irimia M."/>
            <person name="Rigden D.J."/>
            <person name="Fitzpatrick D.A."/>
            <person name="Lorenzo-Morales J."/>
            <person name="Bateman A."/>
            <person name="Chiu C.H."/>
            <person name="Tang P."/>
            <person name="Hegemann P."/>
            <person name="Fromm H."/>
            <person name="Raoult D."/>
            <person name="Greub G."/>
            <person name="Miranda-Saavedra D."/>
            <person name="Chen N."/>
            <person name="Nash P."/>
            <person name="Ginger M.L."/>
            <person name="Horn M."/>
            <person name="Schaap P."/>
            <person name="Caler L."/>
            <person name="Loftus B."/>
        </authorList>
    </citation>
    <scope>NUCLEOTIDE SEQUENCE [LARGE SCALE GENOMIC DNA]</scope>
    <source>
        <strain evidence="2 3">Neff</strain>
    </source>
</reference>
<accession>L8GIF3</accession>